<comment type="caution">
    <text evidence="6">The sequence shown here is derived from an EMBL/GenBank/DDBJ whole genome shotgun (WGS) entry which is preliminary data.</text>
</comment>
<evidence type="ECO:0000256" key="1">
    <source>
        <dbReference type="ARBA" id="ARBA00008056"/>
    </source>
</evidence>
<evidence type="ECO:0000256" key="4">
    <source>
        <dbReference type="ARBA" id="ARBA00023004"/>
    </source>
</evidence>
<evidence type="ECO:0000256" key="3">
    <source>
        <dbReference type="ARBA" id="ARBA00023002"/>
    </source>
</evidence>
<dbReference type="InterPro" id="IPR044861">
    <property type="entry name" value="IPNS-like_FE2OG_OXY"/>
</dbReference>
<dbReference type="PANTHER" id="PTHR10209">
    <property type="entry name" value="OXIDOREDUCTASE, 2OG-FE II OXYGENASE FAMILY PROTEIN"/>
    <property type="match status" value="1"/>
</dbReference>
<proteinExistence type="inferred from homology"/>
<sequence length="122" mass="13378">MEKYHAVMCQIGFEVAKLFAEAAGEKGIFDGPGMFHNPMAALRLLHYAPEKSDVDKGVYGAGAHTYYGLITLLSTDTTEGLQIFHDGQWIDVPPRENAFVVNIGDMRRGSRTASSSQPCIGW</sequence>
<dbReference type="InterPro" id="IPR027443">
    <property type="entry name" value="IPNS-like_sf"/>
</dbReference>
<gene>
    <name evidence="6" type="ORF">PBS001_LOCUS59</name>
</gene>
<name>A0ABN8CLZ1_9STRA</name>
<dbReference type="Gene3D" id="2.60.120.330">
    <property type="entry name" value="B-lactam Antibiotic, Isopenicillin N Synthase, Chain"/>
    <property type="match status" value="1"/>
</dbReference>
<dbReference type="Proteomes" id="UP001158986">
    <property type="component" value="Unassembled WGS sequence"/>
</dbReference>
<dbReference type="Pfam" id="PF03171">
    <property type="entry name" value="2OG-FeII_Oxy"/>
    <property type="match status" value="1"/>
</dbReference>
<evidence type="ECO:0000313" key="7">
    <source>
        <dbReference type="Proteomes" id="UP001158986"/>
    </source>
</evidence>
<feature type="domain" description="Isopenicillin N synthase-like Fe(2+) 2OG dioxygenase" evidence="5">
    <location>
        <begin position="44"/>
        <end position="106"/>
    </location>
</feature>
<protein>
    <recommendedName>
        <fullName evidence="5">Isopenicillin N synthase-like Fe(2+) 2OG dioxygenase domain-containing protein</fullName>
    </recommendedName>
</protein>
<organism evidence="6 7">
    <name type="scientific">Peronospora belbahrii</name>
    <dbReference type="NCBI Taxonomy" id="622444"/>
    <lineage>
        <taxon>Eukaryota</taxon>
        <taxon>Sar</taxon>
        <taxon>Stramenopiles</taxon>
        <taxon>Oomycota</taxon>
        <taxon>Peronosporomycetes</taxon>
        <taxon>Peronosporales</taxon>
        <taxon>Peronosporaceae</taxon>
        <taxon>Peronospora</taxon>
    </lineage>
</organism>
<dbReference type="PANTHER" id="PTHR10209:SF867">
    <property type="entry name" value="2-OXOGLUTARATE (2OG) AND FE(II)-DEPENDENT OXYGENASE SUPERFAMILY PROTEIN"/>
    <property type="match status" value="1"/>
</dbReference>
<accession>A0ABN8CLZ1</accession>
<evidence type="ECO:0000256" key="2">
    <source>
        <dbReference type="ARBA" id="ARBA00022723"/>
    </source>
</evidence>
<evidence type="ECO:0000259" key="5">
    <source>
        <dbReference type="Pfam" id="PF03171"/>
    </source>
</evidence>
<dbReference type="EMBL" id="CAKLCB010000007">
    <property type="protein sequence ID" value="CAH0513241.1"/>
    <property type="molecule type" value="Genomic_DNA"/>
</dbReference>
<comment type="similarity">
    <text evidence="1">Belongs to the iron/ascorbate-dependent oxidoreductase family.</text>
</comment>
<keyword evidence="7" id="KW-1185">Reference proteome</keyword>
<keyword evidence="2" id="KW-0479">Metal-binding</keyword>
<dbReference type="SUPFAM" id="SSF51197">
    <property type="entry name" value="Clavaminate synthase-like"/>
    <property type="match status" value="1"/>
</dbReference>
<reference evidence="6 7" key="1">
    <citation type="submission" date="2021-11" db="EMBL/GenBank/DDBJ databases">
        <authorList>
            <person name="Islam A."/>
            <person name="Islam S."/>
            <person name="Flora M.S."/>
            <person name="Rahman M."/>
            <person name="Ziaur R.M."/>
            <person name="Epstein J.H."/>
            <person name="Hassan M."/>
            <person name="Klassen M."/>
            <person name="Woodard K."/>
            <person name="Webb A."/>
            <person name="Webby R.J."/>
            <person name="El Zowalaty M.E."/>
        </authorList>
    </citation>
    <scope>NUCLEOTIDE SEQUENCE [LARGE SCALE GENOMIC DNA]</scope>
    <source>
        <strain evidence="6">Pbs1</strain>
    </source>
</reference>
<keyword evidence="4" id="KW-0408">Iron</keyword>
<keyword evidence="3" id="KW-0560">Oxidoreductase</keyword>
<evidence type="ECO:0000313" key="6">
    <source>
        <dbReference type="EMBL" id="CAH0513241.1"/>
    </source>
</evidence>